<reference evidence="1 2" key="1">
    <citation type="submission" date="2024-03" db="EMBL/GenBank/DDBJ databases">
        <title>The Acrasis kona genome and developmental transcriptomes reveal deep origins of eukaryotic multicellular pathways.</title>
        <authorList>
            <person name="Sheikh S."/>
            <person name="Fu C.-J."/>
            <person name="Brown M.W."/>
            <person name="Baldauf S.L."/>
        </authorList>
    </citation>
    <scope>NUCLEOTIDE SEQUENCE [LARGE SCALE GENOMIC DNA]</scope>
    <source>
        <strain evidence="1 2">ATCC MYA-3509</strain>
    </source>
</reference>
<dbReference type="Proteomes" id="UP001431209">
    <property type="component" value="Unassembled WGS sequence"/>
</dbReference>
<name>A0AAW2ZMH2_9EUKA</name>
<keyword evidence="2" id="KW-1185">Reference proteome</keyword>
<dbReference type="AlphaFoldDB" id="A0AAW2ZMH2"/>
<proteinExistence type="predicted"/>
<protein>
    <submittedName>
        <fullName evidence="1">Uncharacterized protein</fullName>
    </submittedName>
</protein>
<accession>A0AAW2ZMH2</accession>
<gene>
    <name evidence="1" type="ORF">AKO1_009713</name>
</gene>
<evidence type="ECO:0000313" key="2">
    <source>
        <dbReference type="Proteomes" id="UP001431209"/>
    </source>
</evidence>
<sequence>MKPITQVVSLYESFCVGDIDSMVLQLSPFVRYTIRTQTEDFVVVGRQPLKRLLERRRSSLEIDEWIPNEIRMDDTAIKSSGMYKGMVVDESDRKIRVHCDWKHEFTVNSSGVIVEVARRYSPGRG</sequence>
<organism evidence="1 2">
    <name type="scientific">Acrasis kona</name>
    <dbReference type="NCBI Taxonomy" id="1008807"/>
    <lineage>
        <taxon>Eukaryota</taxon>
        <taxon>Discoba</taxon>
        <taxon>Heterolobosea</taxon>
        <taxon>Tetramitia</taxon>
        <taxon>Eutetramitia</taxon>
        <taxon>Acrasidae</taxon>
        <taxon>Acrasis</taxon>
    </lineage>
</organism>
<comment type="caution">
    <text evidence="1">The sequence shown here is derived from an EMBL/GenBank/DDBJ whole genome shotgun (WGS) entry which is preliminary data.</text>
</comment>
<evidence type="ECO:0000313" key="1">
    <source>
        <dbReference type="EMBL" id="KAL0491058.1"/>
    </source>
</evidence>
<dbReference type="EMBL" id="JAOPGA020001753">
    <property type="protein sequence ID" value="KAL0491058.1"/>
    <property type="molecule type" value="Genomic_DNA"/>
</dbReference>